<gene>
    <name evidence="3" type="ORF">AAU01_09810</name>
</gene>
<dbReference type="Pfam" id="PF07687">
    <property type="entry name" value="M20_dimer"/>
    <property type="match status" value="1"/>
</dbReference>
<dbReference type="EMBL" id="BJMD01000005">
    <property type="protein sequence ID" value="GEB18226.1"/>
    <property type="molecule type" value="Genomic_DNA"/>
</dbReference>
<evidence type="ECO:0000313" key="3">
    <source>
        <dbReference type="EMBL" id="GEB18226.1"/>
    </source>
</evidence>
<dbReference type="RefSeq" id="WP_141282197.1">
    <property type="nucleotide sequence ID" value="NZ_BAAAWK010000001.1"/>
</dbReference>
<dbReference type="Gene3D" id="3.30.70.360">
    <property type="match status" value="1"/>
</dbReference>
<dbReference type="InterPro" id="IPR052030">
    <property type="entry name" value="Peptidase_M20/M20A_hydrolases"/>
</dbReference>
<evidence type="ECO:0000256" key="1">
    <source>
        <dbReference type="PIRNR" id="PIRNR037226"/>
    </source>
</evidence>
<dbReference type="NCBIfam" id="TIGR01891">
    <property type="entry name" value="amidohydrolases"/>
    <property type="match status" value="1"/>
</dbReference>
<dbReference type="GO" id="GO:0005737">
    <property type="term" value="C:cytoplasm"/>
    <property type="evidence" value="ECO:0007669"/>
    <property type="project" value="TreeGrafter"/>
</dbReference>
<protein>
    <recommendedName>
        <fullName evidence="1">Peptidase M20 domain-containing protein 2</fullName>
    </recommendedName>
</protein>
<name>A0A4Y3NGF7_PAEAU</name>
<dbReference type="PIRSF" id="PIRSF037226">
    <property type="entry name" value="Amidohydrolase_ACY1L2_prd"/>
    <property type="match status" value="1"/>
</dbReference>
<dbReference type="Pfam" id="PF01546">
    <property type="entry name" value="Peptidase_M20"/>
    <property type="match status" value="1"/>
</dbReference>
<comment type="caution">
    <text evidence="3">The sequence shown here is derived from an EMBL/GenBank/DDBJ whole genome shotgun (WGS) entry which is preliminary data.</text>
</comment>
<dbReference type="GO" id="GO:0046657">
    <property type="term" value="P:folic acid catabolic process"/>
    <property type="evidence" value="ECO:0007669"/>
    <property type="project" value="TreeGrafter"/>
</dbReference>
<dbReference type="InterPro" id="IPR002933">
    <property type="entry name" value="Peptidase_M20"/>
</dbReference>
<dbReference type="Gene3D" id="3.40.630.10">
    <property type="entry name" value="Zn peptidases"/>
    <property type="match status" value="1"/>
</dbReference>
<dbReference type="SUPFAM" id="SSF55031">
    <property type="entry name" value="Bacterial exopeptidase dimerisation domain"/>
    <property type="match status" value="1"/>
</dbReference>
<dbReference type="GeneID" id="97300825"/>
<dbReference type="InterPro" id="IPR017144">
    <property type="entry name" value="Xaa-Arg_dipeptidase"/>
</dbReference>
<feature type="domain" description="Peptidase M20 dimerisation" evidence="2">
    <location>
        <begin position="181"/>
        <end position="269"/>
    </location>
</feature>
<dbReference type="OrthoDB" id="9781032at2"/>
<sequence length="409" mass="42293">MTVSIDITSKAALREAVQESVTAVGPSILELSHKVHALAEISWEEHKSAAAVADVLRAGGFDVTESAYGVPTAIEAIYGTGELTVVICAEYDALPEVGHACGHNMIAAAGVGAALALKPVADAAGLRIKLLGTPAEEHGGGKVSLLQAGAWEDAAFSLMVHGMTGVERSASAFTMAAVERFEVQFKGSEAHAAGAPDKAINAGAAASLALMNMAVLRQHLPENANTNAFISHGGGATNVIAGDSTVQVEVRAGDVEVWRNLKGRVLACFEGAAIATGCTWTHRQTEHPYAPIMTHEGLGSFWDRNMEAIGRPVDTTPVFGGGSSDMGNVSQVIPSVHGMVVVRNSTAVPHHPDFTADAISPEADQAVLDGAAVLALTVLDAALEPALRNELLERQAGRRPGATTVTLEA</sequence>
<organism evidence="3 4">
    <name type="scientific">Paenarthrobacter aurescens</name>
    <name type="common">Arthrobacter aurescens</name>
    <dbReference type="NCBI Taxonomy" id="43663"/>
    <lineage>
        <taxon>Bacteria</taxon>
        <taxon>Bacillati</taxon>
        <taxon>Actinomycetota</taxon>
        <taxon>Actinomycetes</taxon>
        <taxon>Micrococcales</taxon>
        <taxon>Micrococcaceae</taxon>
        <taxon>Paenarthrobacter</taxon>
    </lineage>
</organism>
<comment type="similarity">
    <text evidence="1">Belongs to the peptidase M20A family.</text>
</comment>
<dbReference type="InterPro" id="IPR011650">
    <property type="entry name" value="Peptidase_M20_dimer"/>
</dbReference>
<dbReference type="AlphaFoldDB" id="A0A4Y3NGF7"/>
<dbReference type="PANTHER" id="PTHR30575:SF0">
    <property type="entry name" value="XAA-ARG DIPEPTIDASE"/>
    <property type="match status" value="1"/>
</dbReference>
<dbReference type="InterPro" id="IPR017439">
    <property type="entry name" value="Amidohydrolase"/>
</dbReference>
<dbReference type="InterPro" id="IPR036264">
    <property type="entry name" value="Bact_exopeptidase_dim_dom"/>
</dbReference>
<dbReference type="PANTHER" id="PTHR30575">
    <property type="entry name" value="PEPTIDASE M20"/>
    <property type="match status" value="1"/>
</dbReference>
<evidence type="ECO:0000313" key="4">
    <source>
        <dbReference type="Proteomes" id="UP000317715"/>
    </source>
</evidence>
<dbReference type="GO" id="GO:0016805">
    <property type="term" value="F:dipeptidase activity"/>
    <property type="evidence" value="ECO:0007669"/>
    <property type="project" value="InterPro"/>
</dbReference>
<reference evidence="3 4" key="1">
    <citation type="submission" date="2019-06" db="EMBL/GenBank/DDBJ databases">
        <title>Whole genome shotgun sequence of Paenarthrobacter aurescens NBRC 12136.</title>
        <authorList>
            <person name="Hosoyama A."/>
            <person name="Uohara A."/>
            <person name="Ohji S."/>
            <person name="Ichikawa N."/>
        </authorList>
    </citation>
    <scope>NUCLEOTIDE SEQUENCE [LARGE SCALE GENOMIC DNA]</scope>
    <source>
        <strain evidence="3 4">NBRC 12136</strain>
    </source>
</reference>
<dbReference type="GO" id="GO:0071713">
    <property type="term" value="F:para-aminobenzoyl-glutamate hydrolase activity"/>
    <property type="evidence" value="ECO:0007669"/>
    <property type="project" value="TreeGrafter"/>
</dbReference>
<accession>A0A4Y3NGF7</accession>
<dbReference type="SUPFAM" id="SSF53187">
    <property type="entry name" value="Zn-dependent exopeptidases"/>
    <property type="match status" value="1"/>
</dbReference>
<evidence type="ECO:0000259" key="2">
    <source>
        <dbReference type="Pfam" id="PF07687"/>
    </source>
</evidence>
<proteinExistence type="inferred from homology"/>
<dbReference type="Proteomes" id="UP000317715">
    <property type="component" value="Unassembled WGS sequence"/>
</dbReference>
<keyword evidence="4" id="KW-1185">Reference proteome</keyword>